<name>A0A956RPF2_UNCEI</name>
<dbReference type="Gene3D" id="3.10.20.30">
    <property type="match status" value="1"/>
</dbReference>
<proteinExistence type="predicted"/>
<dbReference type="AlphaFoldDB" id="A0A956RPF2"/>
<reference evidence="1" key="1">
    <citation type="submission" date="2020-04" db="EMBL/GenBank/DDBJ databases">
        <authorList>
            <person name="Zhang T."/>
        </authorList>
    </citation>
    <scope>NUCLEOTIDE SEQUENCE</scope>
    <source>
        <strain evidence="1">HKST-UBA01</strain>
    </source>
</reference>
<dbReference type="Proteomes" id="UP000697710">
    <property type="component" value="Unassembled WGS sequence"/>
</dbReference>
<dbReference type="InterPro" id="IPR012675">
    <property type="entry name" value="Beta-grasp_dom_sf"/>
</dbReference>
<accession>A0A956RPF2</accession>
<organism evidence="1 2">
    <name type="scientific">Eiseniibacteriota bacterium</name>
    <dbReference type="NCBI Taxonomy" id="2212470"/>
    <lineage>
        <taxon>Bacteria</taxon>
        <taxon>Candidatus Eiseniibacteriota</taxon>
    </lineage>
</organism>
<dbReference type="SUPFAM" id="SSF54285">
    <property type="entry name" value="MoaD/ThiS"/>
    <property type="match status" value="1"/>
</dbReference>
<evidence type="ECO:0000313" key="2">
    <source>
        <dbReference type="Proteomes" id="UP000697710"/>
    </source>
</evidence>
<comment type="caution">
    <text evidence="1">The sequence shown here is derived from an EMBL/GenBank/DDBJ whole genome shotgun (WGS) entry which is preliminary data.</text>
</comment>
<reference evidence="1" key="2">
    <citation type="journal article" date="2021" name="Microbiome">
        <title>Successional dynamics and alternative stable states in a saline activated sludge microbial community over 9 years.</title>
        <authorList>
            <person name="Wang Y."/>
            <person name="Ye J."/>
            <person name="Ju F."/>
            <person name="Liu L."/>
            <person name="Boyd J.A."/>
            <person name="Deng Y."/>
            <person name="Parks D.H."/>
            <person name="Jiang X."/>
            <person name="Yin X."/>
            <person name="Woodcroft B.J."/>
            <person name="Tyson G.W."/>
            <person name="Hugenholtz P."/>
            <person name="Polz M.F."/>
            <person name="Zhang T."/>
        </authorList>
    </citation>
    <scope>NUCLEOTIDE SEQUENCE</scope>
    <source>
        <strain evidence="1">HKST-UBA01</strain>
    </source>
</reference>
<dbReference type="InterPro" id="IPR016155">
    <property type="entry name" value="Mopterin_synth/thiamin_S_b"/>
</dbReference>
<dbReference type="EMBL" id="JAGQHR010000050">
    <property type="protein sequence ID" value="MCA9726629.1"/>
    <property type="molecule type" value="Genomic_DNA"/>
</dbReference>
<protein>
    <submittedName>
        <fullName evidence="1">MoaD/ThiS family protein</fullName>
    </submittedName>
</protein>
<gene>
    <name evidence="1" type="ORF">KC729_03035</name>
</gene>
<sequence length="43" mass="4460">MKAGSLHPAVLVVVDGEACLPERRDRVLSGGETIDLFLPIAGG</sequence>
<evidence type="ECO:0000313" key="1">
    <source>
        <dbReference type="EMBL" id="MCA9726629.1"/>
    </source>
</evidence>